<keyword evidence="2" id="KW-1185">Reference proteome</keyword>
<dbReference type="Proteomes" id="UP000765509">
    <property type="component" value="Unassembled WGS sequence"/>
</dbReference>
<feature type="non-terminal residue" evidence="1">
    <location>
        <position position="1"/>
    </location>
</feature>
<evidence type="ECO:0000313" key="2">
    <source>
        <dbReference type="Proteomes" id="UP000765509"/>
    </source>
</evidence>
<reference evidence="1" key="1">
    <citation type="submission" date="2021-03" db="EMBL/GenBank/DDBJ databases">
        <title>Draft genome sequence of rust myrtle Austropuccinia psidii MF-1, a brazilian biotype.</title>
        <authorList>
            <person name="Quecine M.C."/>
            <person name="Pachon D.M.R."/>
            <person name="Bonatelli M.L."/>
            <person name="Correr F.H."/>
            <person name="Franceschini L.M."/>
            <person name="Leite T.F."/>
            <person name="Margarido G.R.A."/>
            <person name="Almeida C.A."/>
            <person name="Ferrarezi J.A."/>
            <person name="Labate C.A."/>
        </authorList>
    </citation>
    <scope>NUCLEOTIDE SEQUENCE</scope>
    <source>
        <strain evidence="1">MF-1</strain>
    </source>
</reference>
<organism evidence="1 2">
    <name type="scientific">Austropuccinia psidii MF-1</name>
    <dbReference type="NCBI Taxonomy" id="1389203"/>
    <lineage>
        <taxon>Eukaryota</taxon>
        <taxon>Fungi</taxon>
        <taxon>Dikarya</taxon>
        <taxon>Basidiomycota</taxon>
        <taxon>Pucciniomycotina</taxon>
        <taxon>Pucciniomycetes</taxon>
        <taxon>Pucciniales</taxon>
        <taxon>Sphaerophragmiaceae</taxon>
        <taxon>Austropuccinia</taxon>
    </lineage>
</organism>
<dbReference type="AlphaFoldDB" id="A0A9Q3FJE9"/>
<proteinExistence type="predicted"/>
<evidence type="ECO:0000313" key="1">
    <source>
        <dbReference type="EMBL" id="MBW0538157.1"/>
    </source>
</evidence>
<protein>
    <submittedName>
        <fullName evidence="1">Uncharacterized protein</fullName>
    </submittedName>
</protein>
<sequence>RLKNVNKEIFVSDQLVEAQISHELTLEINEELIQILFQYRQAFASDNEALEAIKGHEVNIMLNLERIYTPILRRPVYPASPRARERLEIHIDELMKLNVLRKLGNNEEGEVKTTVIIT</sequence>
<gene>
    <name evidence="1" type="ORF">O181_077872</name>
</gene>
<dbReference type="EMBL" id="AVOT02042716">
    <property type="protein sequence ID" value="MBW0538157.1"/>
    <property type="molecule type" value="Genomic_DNA"/>
</dbReference>
<comment type="caution">
    <text evidence="1">The sequence shown here is derived from an EMBL/GenBank/DDBJ whole genome shotgun (WGS) entry which is preliminary data.</text>
</comment>
<name>A0A9Q3FJE9_9BASI</name>
<accession>A0A9Q3FJE9</accession>